<sequence>MSYFTVLSQAEEDDLHAKRLLNIEEKPYKRIQKRLLAPSNPIHEYLRRKSVSTSSDENTTSDLEADTNGTASSKTEEEVEAYLTSLTQFQHSTLHDFSALTTSLARLQFLFSANVAERERYTNQVTTITSQQTSIREQTTALRSRLEEAREQLQIRKGYDVLAEKVLKDEKTGETAKTREELGVACDKLRNEIEELEREGEEIKGAWRERREVLKDVIGEAGRLRRVIRGEPEHIVEDREHDDEGSETGTNVGEDGEGDQQRREEEDDGLLHVAEGEGAPSASNAGTPRPMDIDAPTPLPNLQGSGGQTPGSVVADIEVTVDPAP</sequence>
<organism evidence="1 2">
    <name type="scientific">Neophaeococcomyces mojaviensis</name>
    <dbReference type="NCBI Taxonomy" id="3383035"/>
    <lineage>
        <taxon>Eukaryota</taxon>
        <taxon>Fungi</taxon>
        <taxon>Dikarya</taxon>
        <taxon>Ascomycota</taxon>
        <taxon>Pezizomycotina</taxon>
        <taxon>Eurotiomycetes</taxon>
        <taxon>Chaetothyriomycetidae</taxon>
        <taxon>Chaetothyriales</taxon>
        <taxon>Chaetothyriales incertae sedis</taxon>
        <taxon>Neophaeococcomyces</taxon>
    </lineage>
</organism>
<dbReference type="EMBL" id="JAPDRQ010000053">
    <property type="protein sequence ID" value="KAJ9658232.1"/>
    <property type="molecule type" value="Genomic_DNA"/>
</dbReference>
<name>A0ACC3AA90_9EURO</name>
<accession>A0ACC3AA90</accession>
<proteinExistence type="predicted"/>
<evidence type="ECO:0000313" key="1">
    <source>
        <dbReference type="EMBL" id="KAJ9658232.1"/>
    </source>
</evidence>
<gene>
    <name evidence="1" type="ORF">H2198_003805</name>
</gene>
<reference evidence="1" key="1">
    <citation type="submission" date="2022-10" db="EMBL/GenBank/DDBJ databases">
        <title>Culturing micro-colonial fungi from biological soil crusts in the Mojave desert and describing Neophaeococcomyces mojavensis, and introducing the new genera and species Taxawa tesnikishii.</title>
        <authorList>
            <person name="Kurbessoian T."/>
            <person name="Stajich J.E."/>
        </authorList>
    </citation>
    <scope>NUCLEOTIDE SEQUENCE</scope>
    <source>
        <strain evidence="1">JES_112</strain>
    </source>
</reference>
<dbReference type="Proteomes" id="UP001172386">
    <property type="component" value="Unassembled WGS sequence"/>
</dbReference>
<comment type="caution">
    <text evidence="1">The sequence shown here is derived from an EMBL/GenBank/DDBJ whole genome shotgun (WGS) entry which is preliminary data.</text>
</comment>
<evidence type="ECO:0000313" key="2">
    <source>
        <dbReference type="Proteomes" id="UP001172386"/>
    </source>
</evidence>
<keyword evidence="2" id="KW-1185">Reference proteome</keyword>
<protein>
    <submittedName>
        <fullName evidence="1">Uncharacterized protein</fullName>
    </submittedName>
</protein>